<reference evidence="1" key="1">
    <citation type="submission" date="2014-09" db="EMBL/GenBank/DDBJ databases">
        <authorList>
            <person name="Magalhaes I.L.F."/>
            <person name="Oliveira U."/>
            <person name="Santos F.R."/>
            <person name="Vidigal T.H.D.A."/>
            <person name="Brescovit A.D."/>
            <person name="Santos A.J."/>
        </authorList>
    </citation>
    <scope>NUCLEOTIDE SEQUENCE</scope>
    <source>
        <tissue evidence="1">Shoot tissue taken approximately 20 cm above the soil surface</tissue>
    </source>
</reference>
<protein>
    <submittedName>
        <fullName evidence="1">Uncharacterized protein</fullName>
    </submittedName>
</protein>
<name>A0A0A9HFK9_ARUDO</name>
<dbReference type="EMBL" id="GBRH01166203">
    <property type="protein sequence ID" value="JAE31693.1"/>
    <property type="molecule type" value="Transcribed_RNA"/>
</dbReference>
<sequence length="73" mass="8154">MTGAIGMQMHGPKRTDILTSASQIQAKPPGSPPRWEVVRRLGLDAGLSFLRCAFQGRPKVFEDRHQMHLATIR</sequence>
<reference evidence="1" key="2">
    <citation type="journal article" date="2015" name="Data Brief">
        <title>Shoot transcriptome of the giant reed, Arundo donax.</title>
        <authorList>
            <person name="Barrero R.A."/>
            <person name="Guerrero F.D."/>
            <person name="Moolhuijzen P."/>
            <person name="Goolsby J.A."/>
            <person name="Tidwell J."/>
            <person name="Bellgard S.E."/>
            <person name="Bellgard M.I."/>
        </authorList>
    </citation>
    <scope>NUCLEOTIDE SEQUENCE</scope>
    <source>
        <tissue evidence="1">Shoot tissue taken approximately 20 cm above the soil surface</tissue>
    </source>
</reference>
<evidence type="ECO:0000313" key="1">
    <source>
        <dbReference type="EMBL" id="JAE31693.1"/>
    </source>
</evidence>
<organism evidence="1">
    <name type="scientific">Arundo donax</name>
    <name type="common">Giant reed</name>
    <name type="synonym">Donax arundinaceus</name>
    <dbReference type="NCBI Taxonomy" id="35708"/>
    <lineage>
        <taxon>Eukaryota</taxon>
        <taxon>Viridiplantae</taxon>
        <taxon>Streptophyta</taxon>
        <taxon>Embryophyta</taxon>
        <taxon>Tracheophyta</taxon>
        <taxon>Spermatophyta</taxon>
        <taxon>Magnoliopsida</taxon>
        <taxon>Liliopsida</taxon>
        <taxon>Poales</taxon>
        <taxon>Poaceae</taxon>
        <taxon>PACMAD clade</taxon>
        <taxon>Arundinoideae</taxon>
        <taxon>Arundineae</taxon>
        <taxon>Arundo</taxon>
    </lineage>
</organism>
<accession>A0A0A9HFK9</accession>
<proteinExistence type="predicted"/>
<dbReference type="AlphaFoldDB" id="A0A0A9HFK9"/>